<dbReference type="SUPFAM" id="SSF53474">
    <property type="entry name" value="alpha/beta-Hydrolases"/>
    <property type="match status" value="1"/>
</dbReference>
<proteinExistence type="predicted"/>
<comment type="caution">
    <text evidence="2">The sequence shown here is derived from an EMBL/GenBank/DDBJ whole genome shotgun (WGS) entry which is preliminary data.</text>
</comment>
<dbReference type="AlphaFoldDB" id="A0A263D4Y6"/>
<dbReference type="GO" id="GO:0004806">
    <property type="term" value="F:triacylglycerol lipase activity"/>
    <property type="evidence" value="ECO:0007669"/>
    <property type="project" value="TreeGrafter"/>
</dbReference>
<dbReference type="InterPro" id="IPR050471">
    <property type="entry name" value="AB_hydrolase"/>
</dbReference>
<dbReference type="Gene3D" id="3.40.50.1820">
    <property type="entry name" value="alpha/beta hydrolase"/>
    <property type="match status" value="1"/>
</dbReference>
<dbReference type="PANTHER" id="PTHR43433">
    <property type="entry name" value="HYDROLASE, ALPHA/BETA FOLD FAMILY PROTEIN"/>
    <property type="match status" value="1"/>
</dbReference>
<evidence type="ECO:0000313" key="2">
    <source>
        <dbReference type="EMBL" id="OZM72667.1"/>
    </source>
</evidence>
<keyword evidence="3" id="KW-1185">Reference proteome</keyword>
<reference evidence="2 3" key="1">
    <citation type="submission" date="2017-07" db="EMBL/GenBank/DDBJ databases">
        <title>Amycolatopsis antarcticus sp. nov., isolated from the surface of an Antarcticus brown macroalga.</title>
        <authorList>
            <person name="Wang J."/>
            <person name="Leiva S."/>
            <person name="Huang J."/>
            <person name="Huang Y."/>
        </authorList>
    </citation>
    <scope>NUCLEOTIDE SEQUENCE [LARGE SCALE GENOMIC DNA]</scope>
    <source>
        <strain evidence="2 3">AU-G6</strain>
    </source>
</reference>
<dbReference type="EMBL" id="NKYE01000007">
    <property type="protein sequence ID" value="OZM72667.1"/>
    <property type="molecule type" value="Genomic_DNA"/>
</dbReference>
<keyword evidence="2" id="KW-0378">Hydrolase</keyword>
<dbReference type="RefSeq" id="WP_094863144.1">
    <property type="nucleotide sequence ID" value="NZ_NKYE01000007.1"/>
</dbReference>
<dbReference type="InParanoid" id="A0A263D4Y6"/>
<sequence length="260" mass="28262">MFATATDGTRLYYEESGAGEPLLLVSGQCNDHHQWDGVRGTFADSYRTIVYDHRGTGRSDKPDAPPYSTRGFAADAVAVLDAVGAGRAHVYGISMGGRIAQWIGIDHPERLGALVLGATTPGDRHGVARPAHATKVLTALPSRVDRQALMELMYTPAWIEAHPEVLVPQPDSMPGHARRMHYAASQGHDTWELLPRIAAPTLVVHGADDELNPVANADLLADRIPGAQRYLVDRGRHGYQDEFVQEAGAVVREFLGRHPL</sequence>
<dbReference type="PANTHER" id="PTHR43433:SF5">
    <property type="entry name" value="AB HYDROLASE-1 DOMAIN-CONTAINING PROTEIN"/>
    <property type="match status" value="1"/>
</dbReference>
<evidence type="ECO:0000313" key="3">
    <source>
        <dbReference type="Proteomes" id="UP000242444"/>
    </source>
</evidence>
<dbReference type="PRINTS" id="PR00111">
    <property type="entry name" value="ABHYDROLASE"/>
</dbReference>
<dbReference type="OrthoDB" id="495620at2"/>
<accession>A0A263D4Y6</accession>
<name>A0A263D4Y6_9PSEU</name>
<dbReference type="GO" id="GO:0046503">
    <property type="term" value="P:glycerolipid catabolic process"/>
    <property type="evidence" value="ECO:0007669"/>
    <property type="project" value="TreeGrafter"/>
</dbReference>
<evidence type="ECO:0000259" key="1">
    <source>
        <dbReference type="Pfam" id="PF00561"/>
    </source>
</evidence>
<dbReference type="Proteomes" id="UP000242444">
    <property type="component" value="Unassembled WGS sequence"/>
</dbReference>
<dbReference type="InterPro" id="IPR029058">
    <property type="entry name" value="AB_hydrolase_fold"/>
</dbReference>
<organism evidence="2 3">
    <name type="scientific">Amycolatopsis antarctica</name>
    <dbReference type="NCBI Taxonomy" id="1854586"/>
    <lineage>
        <taxon>Bacteria</taxon>
        <taxon>Bacillati</taxon>
        <taxon>Actinomycetota</taxon>
        <taxon>Actinomycetes</taxon>
        <taxon>Pseudonocardiales</taxon>
        <taxon>Pseudonocardiaceae</taxon>
        <taxon>Amycolatopsis</taxon>
    </lineage>
</organism>
<dbReference type="Pfam" id="PF00561">
    <property type="entry name" value="Abhydrolase_1"/>
    <property type="match status" value="1"/>
</dbReference>
<feature type="domain" description="AB hydrolase-1" evidence="1">
    <location>
        <begin position="21"/>
        <end position="240"/>
    </location>
</feature>
<dbReference type="InterPro" id="IPR000073">
    <property type="entry name" value="AB_hydrolase_1"/>
</dbReference>
<protein>
    <submittedName>
        <fullName evidence="2">Alpha/beta hydrolase</fullName>
    </submittedName>
</protein>
<gene>
    <name evidence="2" type="ORF">CFN78_13630</name>
</gene>